<feature type="domain" description="Cadherin" evidence="12">
    <location>
        <begin position="1021"/>
        <end position="1157"/>
    </location>
</feature>
<feature type="region of interest" description="Disordered" evidence="9">
    <location>
        <begin position="1328"/>
        <end position="1349"/>
    </location>
</feature>
<evidence type="ECO:0000256" key="3">
    <source>
        <dbReference type="ARBA" id="ARBA00022737"/>
    </source>
</evidence>
<keyword evidence="6 10" id="KW-0472">Membrane</keyword>
<feature type="region of interest" description="Disordered" evidence="9">
    <location>
        <begin position="1512"/>
        <end position="1533"/>
    </location>
</feature>
<evidence type="ECO:0000256" key="7">
    <source>
        <dbReference type="ARBA" id="ARBA00023180"/>
    </source>
</evidence>
<dbReference type="Pfam" id="PF00028">
    <property type="entry name" value="Cadherin"/>
    <property type="match status" value="1"/>
</dbReference>
<evidence type="ECO:0000256" key="4">
    <source>
        <dbReference type="ARBA" id="ARBA00022837"/>
    </source>
</evidence>
<dbReference type="InterPro" id="IPR050174">
    <property type="entry name" value="Protocadherin/Cadherin-CA"/>
</dbReference>
<protein>
    <submittedName>
        <fullName evidence="13">Protocadherin-8</fullName>
    </submittedName>
</protein>
<evidence type="ECO:0000256" key="2">
    <source>
        <dbReference type="ARBA" id="ARBA00022692"/>
    </source>
</evidence>
<dbReference type="InterPro" id="IPR015919">
    <property type="entry name" value="Cadherin-like_sf"/>
</dbReference>
<dbReference type="InterPro" id="IPR002126">
    <property type="entry name" value="Cadherin-like_dom"/>
</dbReference>
<keyword evidence="5 10" id="KW-1133">Transmembrane helix</keyword>
<evidence type="ECO:0000256" key="10">
    <source>
        <dbReference type="SAM" id="Phobius"/>
    </source>
</evidence>
<sequence>MKTQTRMLGLICWHWLHVLLLLNCPSSCQENLRPDKTDYSTGALPHLIYSLPEESPRGTIIAKLRDDIETMFGGHQPVSPQGLQITNWQDRGPRNFGIEPHSGYLIVNAQPNREALCPDNTLPTGFSLPSLSQPGPLDGKFGSSNAVKRGHQRLTSPAAPDRPCGLLLRVVFTPQQQPTNVSVERDEPAAGALEPILLSITVVVTDVNDHAPTFPQSRISFELGETSAAPETTTIPLPMAADPDAGENGTISYWLEERPGGAAPPPPQSHRVAAGYSLLAPALSPNPWNSTFPFRLEGPHEGGQPMHLRLISALDYEQVKAYDFVLHAEDHGRPNSLSSQLAIHIDVLDENDNPPIFERIHNFVIINESLPRGSVLLDLRASDADSSRNGQVSFEIPMAMTEEENVVKQFFEVRTVAPGYAKLYLRQPLDLDQEAGELRSLAKLAGGLGALDGEDLSVRRSRDYHIRIQATDNGSPRRQSADAYVTVRALDVNDMVPRISITYINTATLTNPQQTGGISPIPSGFSGTANSALYSRVQRGHGVIPENTERRFLALVTVQDLDSGPWGQVRCRTDNDAFQLMPIGQAGVASGVLEAPHTSYFGGEAAVDTSGSGGGGGTVSANQEITFKLVAIKALDREVVEQITFRVLCVDNFVKNGQLQTFVENLQPPESVTKQQSKGPHFGTSFLSRHPGVPYTVVTDRAKRLTGTATVSVRVLDENDCVPEFTQSLYSFSVEENVPEFSKHTVRKLSDSVAGHPIGTIGAVDRDLTSRLTYQLQSNPLEAFALDAQTGVLTVVRPFDQEALFSSAYEGVEIRKLKETSGGSGNESIVLVHLAASVSDGLHSANTQIQVVILDVNDCPPVFERSNYEFYAQENERPSTNQPVGRVRAQDADAGFNGRILYRLDALGQLSDKTAVNGSQLVRDYNPIRFFKIDRDSGTLHILRPLDREQYSHHIFYVLAIDTSNKAHYQVHPLTGDTMWSRGQYHSQQSQQKQPNHFTATATVTVIVTDVNDNAPTISFPTPHSTLTVEAGAPAGQHIFTVAASDPDLGENSTIRFTLRQSTLTLSDADSARAVGSKTTTEMVESIASNAKLGSSSSSVFSIDEHAGIVFLTEKLPNKAAKHLLIIGAHDLGSVQKNTSVAAIINVVQKNTFDPSLLLDLGSQYLKNEQPELMGPHSEQLGAAQSNQYGMNQRMGQQQQEQHNQQQQQQQQQQQRQQHYNRDRDLTQGDQGISPVYMFTDRVIIFVFSAIFVVLLIVTMVLIFLIRRRRFMEMHPVRTNKDPGKLQVRSNMEGPVLQCTTNSLQLIHPDGGAGTTGKATVFFRKEVPSDGTSQADSDGRSGLGTDSYPQQTLITSEDSYTLLKTLGRNQMTTISAGELAPSVCKAYGHCLPLTSFAPVVQVNNGMQTRGTYLGQSVMPGFAPIFPMPAKISSAGGYVSMPKPSTVGGQPDVGQRTVSPDHLIFTTQFTSPKRMQPSGQQSPFNELPNFLPGLEEGRRSEYQKLIQPKTGPLVGRVSNLRRPLNPQKDHEHGILGSELEAHRWLSSEDLEMNDEADETEEEDEAEGHLTKAVGSEAHRRSSFRMKAATLQALHRSTSSDWHLPNNTVPCDVQQQQQKFVKFSTSNISLNKLPSPPMRKNPTESHYV</sequence>
<feature type="region of interest" description="Disordered" evidence="9">
    <location>
        <begin position="1191"/>
        <end position="1228"/>
    </location>
</feature>
<dbReference type="PRINTS" id="PR00205">
    <property type="entry name" value="CADHERIN"/>
</dbReference>
<evidence type="ECO:0000259" key="12">
    <source>
        <dbReference type="PROSITE" id="PS50268"/>
    </source>
</evidence>
<evidence type="ECO:0000256" key="5">
    <source>
        <dbReference type="ARBA" id="ARBA00022989"/>
    </source>
</evidence>
<dbReference type="PROSITE" id="PS50268">
    <property type="entry name" value="CADHERIN_2"/>
    <property type="match status" value="6"/>
</dbReference>
<evidence type="ECO:0000256" key="9">
    <source>
        <dbReference type="SAM" id="MobiDB-lite"/>
    </source>
</evidence>
<proteinExistence type="predicted"/>
<feature type="domain" description="Cadherin" evidence="12">
    <location>
        <begin position="366"/>
        <end position="499"/>
    </location>
</feature>
<feature type="compositionally biased region" description="Low complexity" evidence="9">
    <location>
        <begin position="1191"/>
        <end position="1218"/>
    </location>
</feature>
<name>A0A0X3PU65_SCHSO</name>
<dbReference type="GO" id="GO:0007156">
    <property type="term" value="P:homophilic cell adhesion via plasma membrane adhesion molecules"/>
    <property type="evidence" value="ECO:0007669"/>
    <property type="project" value="InterPro"/>
</dbReference>
<dbReference type="SMART" id="SM00112">
    <property type="entry name" value="CA"/>
    <property type="match status" value="6"/>
</dbReference>
<dbReference type="PANTHER" id="PTHR24028">
    <property type="entry name" value="CADHERIN-87A"/>
    <property type="match status" value="1"/>
</dbReference>
<evidence type="ECO:0000256" key="1">
    <source>
        <dbReference type="ARBA" id="ARBA00004167"/>
    </source>
</evidence>
<evidence type="ECO:0000313" key="13">
    <source>
        <dbReference type="EMBL" id="JAP55441.1"/>
    </source>
</evidence>
<feature type="signal peptide" evidence="11">
    <location>
        <begin position="1"/>
        <end position="28"/>
    </location>
</feature>
<feature type="compositionally biased region" description="Acidic residues" evidence="9">
    <location>
        <begin position="1550"/>
        <end position="1564"/>
    </location>
</feature>
<keyword evidence="3" id="KW-0677">Repeat</keyword>
<keyword evidence="7" id="KW-0325">Glycoprotein</keyword>
<dbReference type="PANTHER" id="PTHR24028:SF146">
    <property type="entry name" value="CADHERIN 96CB, ISOFORM D-RELATED"/>
    <property type="match status" value="1"/>
</dbReference>
<feature type="domain" description="Cadherin" evidence="12">
    <location>
        <begin position="629"/>
        <end position="725"/>
    </location>
</feature>
<feature type="domain" description="Cadherin" evidence="12">
    <location>
        <begin position="726"/>
        <end position="863"/>
    </location>
</feature>
<organism evidence="13">
    <name type="scientific">Schistocephalus solidus</name>
    <name type="common">Tapeworm</name>
    <dbReference type="NCBI Taxonomy" id="70667"/>
    <lineage>
        <taxon>Eukaryota</taxon>
        <taxon>Metazoa</taxon>
        <taxon>Spiralia</taxon>
        <taxon>Lophotrochozoa</taxon>
        <taxon>Platyhelminthes</taxon>
        <taxon>Cestoda</taxon>
        <taxon>Eucestoda</taxon>
        <taxon>Diphyllobothriidea</taxon>
        <taxon>Diphyllobothriidae</taxon>
        <taxon>Schistocephalus</taxon>
    </lineage>
</organism>
<gene>
    <name evidence="13" type="primary">PCDH8</name>
    <name evidence="13" type="ORF">TR139945</name>
</gene>
<dbReference type="InterPro" id="IPR020894">
    <property type="entry name" value="Cadherin_CS"/>
</dbReference>
<dbReference type="EMBL" id="GEEE01007784">
    <property type="protein sequence ID" value="JAP55441.1"/>
    <property type="molecule type" value="Transcribed_RNA"/>
</dbReference>
<dbReference type="Gene3D" id="2.60.40.60">
    <property type="entry name" value="Cadherins"/>
    <property type="match status" value="7"/>
</dbReference>
<feature type="region of interest" description="Disordered" evidence="9">
    <location>
        <begin position="1626"/>
        <end position="1646"/>
    </location>
</feature>
<keyword evidence="2 10" id="KW-0812">Transmembrane</keyword>
<evidence type="ECO:0000256" key="6">
    <source>
        <dbReference type="ARBA" id="ARBA00023136"/>
    </source>
</evidence>
<feature type="transmembrane region" description="Helical" evidence="10">
    <location>
        <begin position="1243"/>
        <end position="1266"/>
    </location>
</feature>
<dbReference type="CDD" id="cd11304">
    <property type="entry name" value="Cadherin_repeat"/>
    <property type="match status" value="5"/>
</dbReference>
<comment type="subcellular location">
    <subcellularLocation>
        <location evidence="1">Membrane</location>
        <topology evidence="1">Single-pass membrane protein</topology>
    </subcellularLocation>
</comment>
<keyword evidence="4 8" id="KW-0106">Calcium</keyword>
<dbReference type="SUPFAM" id="SSF49313">
    <property type="entry name" value="Cadherin-like"/>
    <property type="match status" value="5"/>
</dbReference>
<feature type="region of interest" description="Disordered" evidence="9">
    <location>
        <begin position="1550"/>
        <end position="1580"/>
    </location>
</feature>
<feature type="domain" description="Cadherin" evidence="12">
    <location>
        <begin position="864"/>
        <end position="1018"/>
    </location>
</feature>
<accession>A0A0X3PU65</accession>
<evidence type="ECO:0000256" key="8">
    <source>
        <dbReference type="PROSITE-ProRule" id="PRU00043"/>
    </source>
</evidence>
<evidence type="ECO:0000256" key="11">
    <source>
        <dbReference type="SAM" id="SignalP"/>
    </source>
</evidence>
<keyword evidence="11" id="KW-0732">Signal</keyword>
<feature type="domain" description="Cadherin" evidence="12">
    <location>
        <begin position="215"/>
        <end position="357"/>
    </location>
</feature>
<feature type="chain" id="PRO_5007051312" evidence="11">
    <location>
        <begin position="29"/>
        <end position="1646"/>
    </location>
</feature>
<dbReference type="GO" id="GO:0005886">
    <property type="term" value="C:plasma membrane"/>
    <property type="evidence" value="ECO:0007669"/>
    <property type="project" value="InterPro"/>
</dbReference>
<dbReference type="PROSITE" id="PS00232">
    <property type="entry name" value="CADHERIN_1"/>
    <property type="match status" value="3"/>
</dbReference>
<reference evidence="13" key="1">
    <citation type="submission" date="2016-01" db="EMBL/GenBank/DDBJ databases">
        <title>Reference transcriptome for the parasite Schistocephalus solidus: insights into the molecular evolution of parasitism.</title>
        <authorList>
            <person name="Hebert F.O."/>
            <person name="Grambauer S."/>
            <person name="Barber I."/>
            <person name="Landry C.R."/>
            <person name="Aubin-Horth N."/>
        </authorList>
    </citation>
    <scope>NUCLEOTIDE SEQUENCE</scope>
</reference>
<dbReference type="GO" id="GO:0005509">
    <property type="term" value="F:calcium ion binding"/>
    <property type="evidence" value="ECO:0007669"/>
    <property type="project" value="UniProtKB-UniRule"/>
</dbReference>